<feature type="domain" description="HD" evidence="2">
    <location>
        <begin position="73"/>
        <end position="194"/>
    </location>
</feature>
<dbReference type="KEGG" id="taqu:KDW03_04715"/>
<proteinExistence type="predicted"/>
<dbReference type="SMART" id="SM00471">
    <property type="entry name" value="HDc"/>
    <property type="match status" value="1"/>
</dbReference>
<dbReference type="Pfam" id="PF13286">
    <property type="entry name" value="HD_assoc"/>
    <property type="match status" value="1"/>
</dbReference>
<dbReference type="Pfam" id="PF01966">
    <property type="entry name" value="HD"/>
    <property type="match status" value="1"/>
</dbReference>
<dbReference type="InterPro" id="IPR026875">
    <property type="entry name" value="PHydrolase_assoc_dom"/>
</dbReference>
<evidence type="ECO:0000313" key="3">
    <source>
        <dbReference type="EMBL" id="URA11102.1"/>
    </source>
</evidence>
<evidence type="ECO:0000259" key="2">
    <source>
        <dbReference type="PROSITE" id="PS51831"/>
    </source>
</evidence>
<reference evidence="3" key="1">
    <citation type="submission" date="2021-04" db="EMBL/GenBank/DDBJ databases">
        <authorList>
            <person name="Postec A."/>
        </authorList>
    </citation>
    <scope>NUCLEOTIDE SEQUENCE</scope>
    <source>
        <strain evidence="3">F1F22</strain>
    </source>
</reference>
<gene>
    <name evidence="3" type="ORF">KDW03_04715</name>
</gene>
<protein>
    <submittedName>
        <fullName evidence="3">Deoxyguanosinetriphosphate triphosphohydrolase</fullName>
    </submittedName>
</protein>
<dbReference type="InterPro" id="IPR003607">
    <property type="entry name" value="HD/PDEase_dom"/>
</dbReference>
<dbReference type="GO" id="GO:0016793">
    <property type="term" value="F:triphosphoric monoester hydrolase activity"/>
    <property type="evidence" value="ECO:0007669"/>
    <property type="project" value="InterPro"/>
</dbReference>
<dbReference type="NCBIfam" id="NF002327">
    <property type="entry name" value="PRK01286.1-2"/>
    <property type="match status" value="1"/>
</dbReference>
<evidence type="ECO:0000256" key="1">
    <source>
        <dbReference type="ARBA" id="ARBA00022801"/>
    </source>
</evidence>
<keyword evidence="1" id="KW-0378">Hydrolase</keyword>
<dbReference type="InterPro" id="IPR006261">
    <property type="entry name" value="dGTPase"/>
</dbReference>
<accession>A0AAX3BFN1</accession>
<dbReference type="RefSeq" id="WP_271436237.1">
    <property type="nucleotide sequence ID" value="NZ_CP073355.1"/>
</dbReference>
<dbReference type="NCBIfam" id="TIGR01353">
    <property type="entry name" value="dGTP_triPase"/>
    <property type="match status" value="1"/>
</dbReference>
<organism evidence="3 4">
    <name type="scientific">Thermospira aquatica</name>
    <dbReference type="NCBI Taxonomy" id="2828656"/>
    <lineage>
        <taxon>Bacteria</taxon>
        <taxon>Pseudomonadati</taxon>
        <taxon>Spirochaetota</taxon>
        <taxon>Spirochaetia</taxon>
        <taxon>Brevinematales</taxon>
        <taxon>Thermospiraceae</taxon>
        <taxon>Thermospira</taxon>
    </lineage>
</organism>
<dbReference type="PANTHER" id="PTHR35795">
    <property type="entry name" value="SLR1885 PROTEIN"/>
    <property type="match status" value="1"/>
</dbReference>
<dbReference type="InterPro" id="IPR006674">
    <property type="entry name" value="HD_domain"/>
</dbReference>
<dbReference type="AlphaFoldDB" id="A0AAX3BFN1"/>
<dbReference type="PROSITE" id="PS51831">
    <property type="entry name" value="HD"/>
    <property type="match status" value="1"/>
</dbReference>
<sequence length="346" mass="39594">MREYLENFEQNYLSVYATRSFQSRGRKIPEDPDELRTHFMRDRDRIIHSEAFRRLKHKTQVFLSPASDTFRTRLTHTLEVSQIARTIARALRLNEDLTEAIALGHDVGHTPFGHAGERVIQKYLDPSFRHATHSVRVLSAIEKNGHGLNLTYEVLDGIAKHSKTGQSSILWNEKDKPATLEGQIVRLADIIAYVNHDLQDALASELLLSSDIPPRLLDVIGETHSARINTLVLDVISCSKDSPEIGISEKMLEALNELRAFLFERVYMHPDLQKEMTKAEGVLVALLEHFEKLLDRGEPFPALIPLVPHDDKKQMLVDCLAFMTDTEAMKIFYQIYIPKSFTWSVR</sequence>
<evidence type="ECO:0000313" key="4">
    <source>
        <dbReference type="Proteomes" id="UP001056539"/>
    </source>
</evidence>
<dbReference type="SUPFAM" id="SSF109604">
    <property type="entry name" value="HD-domain/PDEase-like"/>
    <property type="match status" value="1"/>
</dbReference>
<dbReference type="Proteomes" id="UP001056539">
    <property type="component" value="Chromosome"/>
</dbReference>
<reference evidence="3" key="2">
    <citation type="submission" date="2022-06" db="EMBL/GenBank/DDBJ databases">
        <title>Thermospira aquatica gen. nov., sp. nov.</title>
        <authorList>
            <person name="Ben Ali Gam Z."/>
            <person name="Labat M."/>
        </authorList>
    </citation>
    <scope>NUCLEOTIDE SEQUENCE</scope>
    <source>
        <strain evidence="3">F1F22</strain>
    </source>
</reference>
<dbReference type="CDD" id="cd00077">
    <property type="entry name" value="HDc"/>
    <property type="match status" value="1"/>
</dbReference>
<name>A0AAX3BFN1_9SPIR</name>
<dbReference type="EMBL" id="CP073355">
    <property type="protein sequence ID" value="URA11102.1"/>
    <property type="molecule type" value="Genomic_DNA"/>
</dbReference>
<dbReference type="PANTHER" id="PTHR35795:SF1">
    <property type="entry name" value="BIS(5'-NUCLEOSYL)-TETRAPHOSPHATASE, SYMMETRICAL"/>
    <property type="match status" value="1"/>
</dbReference>
<dbReference type="InterPro" id="IPR051094">
    <property type="entry name" value="Diverse_Catalytic_Enzymes"/>
</dbReference>
<dbReference type="Gene3D" id="1.10.3210.10">
    <property type="entry name" value="Hypothetical protein af1432"/>
    <property type="match status" value="1"/>
</dbReference>
<keyword evidence="4" id="KW-1185">Reference proteome</keyword>